<comment type="caution">
    <text evidence="1">The sequence shown here is derived from an EMBL/GenBank/DDBJ whole genome shotgun (WGS) entry which is preliminary data.</text>
</comment>
<sequence length="131" mass="13741">MPYQGIKPVQSVTLVGTGTVGADGSASERITTDVNHPISGMIVGVHITYDASAPATTDFILGDGTGADSQNILTIANGTDDGWFYPSANVHASDATQFPSEFQAFYFNGPLVATILQVDSDQVNTVKVLYV</sequence>
<gene>
    <name evidence="1" type="ORF">LCGC14_1400500</name>
</gene>
<reference evidence="1" key="1">
    <citation type="journal article" date="2015" name="Nature">
        <title>Complex archaea that bridge the gap between prokaryotes and eukaryotes.</title>
        <authorList>
            <person name="Spang A."/>
            <person name="Saw J.H."/>
            <person name="Jorgensen S.L."/>
            <person name="Zaremba-Niedzwiedzka K."/>
            <person name="Martijn J."/>
            <person name="Lind A.E."/>
            <person name="van Eijk R."/>
            <person name="Schleper C."/>
            <person name="Guy L."/>
            <person name="Ettema T.J."/>
        </authorList>
    </citation>
    <scope>NUCLEOTIDE SEQUENCE</scope>
</reference>
<protein>
    <submittedName>
        <fullName evidence="1">Uncharacterized protein</fullName>
    </submittedName>
</protein>
<name>A0A0F9JX85_9ZZZZ</name>
<accession>A0A0F9JX85</accession>
<organism evidence="1">
    <name type="scientific">marine sediment metagenome</name>
    <dbReference type="NCBI Taxonomy" id="412755"/>
    <lineage>
        <taxon>unclassified sequences</taxon>
        <taxon>metagenomes</taxon>
        <taxon>ecological metagenomes</taxon>
    </lineage>
</organism>
<dbReference type="AlphaFoldDB" id="A0A0F9JX85"/>
<evidence type="ECO:0000313" key="1">
    <source>
        <dbReference type="EMBL" id="KKM74419.1"/>
    </source>
</evidence>
<dbReference type="EMBL" id="LAZR01009144">
    <property type="protein sequence ID" value="KKM74419.1"/>
    <property type="molecule type" value="Genomic_DNA"/>
</dbReference>
<proteinExistence type="predicted"/>